<dbReference type="EMBL" id="VSWD01000009">
    <property type="protein sequence ID" value="KAK3092391.1"/>
    <property type="molecule type" value="Genomic_DNA"/>
</dbReference>
<evidence type="ECO:0008006" key="4">
    <source>
        <dbReference type="Google" id="ProtNLM"/>
    </source>
</evidence>
<evidence type="ECO:0000256" key="1">
    <source>
        <dbReference type="SAM" id="MobiDB-lite"/>
    </source>
</evidence>
<dbReference type="GO" id="GO:0003676">
    <property type="term" value="F:nucleic acid binding"/>
    <property type="evidence" value="ECO:0007669"/>
    <property type="project" value="InterPro"/>
</dbReference>
<keyword evidence="3" id="KW-1185">Reference proteome</keyword>
<evidence type="ECO:0000313" key="3">
    <source>
        <dbReference type="Proteomes" id="UP001186944"/>
    </source>
</evidence>
<dbReference type="InterPro" id="IPR036875">
    <property type="entry name" value="Znf_CCHC_sf"/>
</dbReference>
<dbReference type="GO" id="GO:0008270">
    <property type="term" value="F:zinc ion binding"/>
    <property type="evidence" value="ECO:0007669"/>
    <property type="project" value="InterPro"/>
</dbReference>
<proteinExistence type="predicted"/>
<dbReference type="Gene3D" id="4.10.60.10">
    <property type="entry name" value="Zinc finger, CCHC-type"/>
    <property type="match status" value="1"/>
</dbReference>
<evidence type="ECO:0000313" key="2">
    <source>
        <dbReference type="EMBL" id="KAK3092391.1"/>
    </source>
</evidence>
<feature type="region of interest" description="Disordered" evidence="1">
    <location>
        <begin position="61"/>
        <end position="124"/>
    </location>
</feature>
<sequence length="124" mass="13864">MVERCAHSTSSSDDDRFREKCLQEGHKLAECPNDWVCRACKTPGHKEADCVTFDEEDESLAHSDLSTCDNESSDDEEQNEVTASKADDHTADSTHSTSNEVPKKNPLCQRKLLTATKNRIKPKP</sequence>
<protein>
    <recommendedName>
        <fullName evidence="4">CCHC-type domain-containing protein</fullName>
    </recommendedName>
</protein>
<accession>A0AA88XXY2</accession>
<gene>
    <name evidence="2" type="ORF">FSP39_002244</name>
</gene>
<organism evidence="2 3">
    <name type="scientific">Pinctada imbricata</name>
    <name type="common">Atlantic pearl-oyster</name>
    <name type="synonym">Pinctada martensii</name>
    <dbReference type="NCBI Taxonomy" id="66713"/>
    <lineage>
        <taxon>Eukaryota</taxon>
        <taxon>Metazoa</taxon>
        <taxon>Spiralia</taxon>
        <taxon>Lophotrochozoa</taxon>
        <taxon>Mollusca</taxon>
        <taxon>Bivalvia</taxon>
        <taxon>Autobranchia</taxon>
        <taxon>Pteriomorphia</taxon>
        <taxon>Pterioida</taxon>
        <taxon>Pterioidea</taxon>
        <taxon>Pteriidae</taxon>
        <taxon>Pinctada</taxon>
    </lineage>
</organism>
<comment type="caution">
    <text evidence="2">The sequence shown here is derived from an EMBL/GenBank/DDBJ whole genome shotgun (WGS) entry which is preliminary data.</text>
</comment>
<reference evidence="2" key="1">
    <citation type="submission" date="2019-08" db="EMBL/GenBank/DDBJ databases">
        <title>The improved chromosome-level genome for the pearl oyster Pinctada fucata martensii using PacBio sequencing and Hi-C.</title>
        <authorList>
            <person name="Zheng Z."/>
        </authorList>
    </citation>
    <scope>NUCLEOTIDE SEQUENCE</scope>
    <source>
        <strain evidence="2">ZZ-2019</strain>
        <tissue evidence="2">Adductor muscle</tissue>
    </source>
</reference>
<dbReference type="AlphaFoldDB" id="A0AA88XXY2"/>
<name>A0AA88XXY2_PINIB</name>
<dbReference type="Proteomes" id="UP001186944">
    <property type="component" value="Unassembled WGS sequence"/>
</dbReference>
<dbReference type="SUPFAM" id="SSF57756">
    <property type="entry name" value="Retrovirus zinc finger-like domains"/>
    <property type="match status" value="1"/>
</dbReference>